<keyword evidence="2" id="KW-0677">Repeat</keyword>
<dbReference type="GO" id="GO:0006457">
    <property type="term" value="P:protein folding"/>
    <property type="evidence" value="ECO:0007669"/>
    <property type="project" value="InterPro"/>
</dbReference>
<feature type="region of interest" description="Disordered" evidence="5">
    <location>
        <begin position="237"/>
        <end position="257"/>
    </location>
</feature>
<evidence type="ECO:0000256" key="4">
    <source>
        <dbReference type="ARBA" id="ARBA00022833"/>
    </source>
</evidence>
<feature type="domain" description="J" evidence="6">
    <location>
        <begin position="6"/>
        <end position="70"/>
    </location>
</feature>
<dbReference type="GO" id="GO:0051082">
    <property type="term" value="F:unfolded protein binding"/>
    <property type="evidence" value="ECO:0007669"/>
    <property type="project" value="InterPro"/>
</dbReference>
<dbReference type="Gene3D" id="1.10.287.110">
    <property type="entry name" value="DnaJ domain"/>
    <property type="match status" value="1"/>
</dbReference>
<dbReference type="FunFam" id="1.10.287.110:FF:000048">
    <property type="entry name" value="DnaJ family protein"/>
    <property type="match status" value="1"/>
</dbReference>
<evidence type="ECO:0000256" key="2">
    <source>
        <dbReference type="ARBA" id="ARBA00022737"/>
    </source>
</evidence>
<dbReference type="EMBL" id="QZBD01000005">
    <property type="protein sequence ID" value="THY36567.1"/>
    <property type="molecule type" value="Genomic_DNA"/>
</dbReference>
<dbReference type="PROSITE" id="PS00636">
    <property type="entry name" value="DNAJ_1"/>
    <property type="match status" value="1"/>
</dbReference>
<organism evidence="7 8">
    <name type="scientific">Aureobasidium pullulans</name>
    <name type="common">Black yeast</name>
    <name type="synonym">Pullularia pullulans</name>
    <dbReference type="NCBI Taxonomy" id="5580"/>
    <lineage>
        <taxon>Eukaryota</taxon>
        <taxon>Fungi</taxon>
        <taxon>Dikarya</taxon>
        <taxon>Ascomycota</taxon>
        <taxon>Pezizomycotina</taxon>
        <taxon>Dothideomycetes</taxon>
        <taxon>Dothideomycetidae</taxon>
        <taxon>Dothideales</taxon>
        <taxon>Saccotheciaceae</taxon>
        <taxon>Aureobasidium</taxon>
    </lineage>
</organism>
<dbReference type="GO" id="GO:0030544">
    <property type="term" value="F:Hsp70 protein binding"/>
    <property type="evidence" value="ECO:0007669"/>
    <property type="project" value="InterPro"/>
</dbReference>
<dbReference type="InterPro" id="IPR044713">
    <property type="entry name" value="DNJA1/2-like"/>
</dbReference>
<gene>
    <name evidence="7" type="ORF">D6D01_00368</name>
</gene>
<dbReference type="InterPro" id="IPR018253">
    <property type="entry name" value="DnaJ_domain_CS"/>
</dbReference>
<evidence type="ECO:0000256" key="1">
    <source>
        <dbReference type="ARBA" id="ARBA00022723"/>
    </source>
</evidence>
<dbReference type="Proteomes" id="UP000306584">
    <property type="component" value="Unassembled WGS sequence"/>
</dbReference>
<protein>
    <recommendedName>
        <fullName evidence="6">J domain-containing protein</fullName>
    </recommendedName>
</protein>
<evidence type="ECO:0000313" key="7">
    <source>
        <dbReference type="EMBL" id="THY36567.1"/>
    </source>
</evidence>
<reference evidence="7 8" key="1">
    <citation type="submission" date="2018-10" db="EMBL/GenBank/DDBJ databases">
        <title>Fifty Aureobasidium pullulans genomes reveal a recombining polyextremotolerant generalist.</title>
        <authorList>
            <person name="Gostincar C."/>
            <person name="Turk M."/>
            <person name="Zajc J."/>
            <person name="Gunde-Cimerman N."/>
        </authorList>
    </citation>
    <scope>NUCLEOTIDE SEQUENCE [LARGE SCALE GENOMIC DNA]</scope>
    <source>
        <strain evidence="7 8">EXF-6604</strain>
    </source>
</reference>
<keyword evidence="4" id="KW-0862">Zinc</keyword>
<proteinExistence type="predicted"/>
<keyword evidence="1" id="KW-0479">Metal-binding</keyword>
<name>A0A4S9M2A5_AURPU</name>
<dbReference type="Pfam" id="PF01556">
    <property type="entry name" value="DnaJ_C"/>
    <property type="match status" value="1"/>
</dbReference>
<dbReference type="SMART" id="SM00271">
    <property type="entry name" value="DnaJ"/>
    <property type="match status" value="1"/>
</dbReference>
<dbReference type="InterPro" id="IPR002939">
    <property type="entry name" value="DnaJ_C"/>
</dbReference>
<evidence type="ECO:0000256" key="3">
    <source>
        <dbReference type="ARBA" id="ARBA00022771"/>
    </source>
</evidence>
<dbReference type="InterPro" id="IPR001623">
    <property type="entry name" value="DnaJ_domain"/>
</dbReference>
<dbReference type="Pfam" id="PF00226">
    <property type="entry name" value="DnaJ"/>
    <property type="match status" value="1"/>
</dbReference>
<accession>A0A4S9M2A5</accession>
<dbReference type="SUPFAM" id="SSF49493">
    <property type="entry name" value="HSP40/DnaJ peptide-binding domain"/>
    <property type="match status" value="1"/>
</dbReference>
<dbReference type="PANTHER" id="PTHR43888">
    <property type="entry name" value="DNAJ-LIKE-2, ISOFORM A-RELATED"/>
    <property type="match status" value="1"/>
</dbReference>
<evidence type="ECO:0000259" key="6">
    <source>
        <dbReference type="PROSITE" id="PS50076"/>
    </source>
</evidence>
<dbReference type="InterPro" id="IPR008971">
    <property type="entry name" value="HSP40/DnaJ_pept-bd"/>
</dbReference>
<dbReference type="InterPro" id="IPR036869">
    <property type="entry name" value="J_dom_sf"/>
</dbReference>
<dbReference type="PRINTS" id="PR00625">
    <property type="entry name" value="JDOMAIN"/>
</dbReference>
<feature type="compositionally biased region" description="Polar residues" evidence="5">
    <location>
        <begin position="338"/>
        <end position="359"/>
    </location>
</feature>
<evidence type="ECO:0000256" key="5">
    <source>
        <dbReference type="SAM" id="MobiDB-lite"/>
    </source>
</evidence>
<dbReference type="PROSITE" id="PS50076">
    <property type="entry name" value="DNAJ_2"/>
    <property type="match status" value="1"/>
</dbReference>
<dbReference type="AlphaFoldDB" id="A0A4S9M2A5"/>
<evidence type="ECO:0000313" key="8">
    <source>
        <dbReference type="Proteomes" id="UP000306584"/>
    </source>
</evidence>
<comment type="caution">
    <text evidence="7">The sequence shown here is derived from an EMBL/GenBank/DDBJ whole genome shotgun (WGS) entry which is preliminary data.</text>
</comment>
<dbReference type="FunFam" id="2.60.260.20:FF:000003">
    <property type="entry name" value="DnaJ subfamily A member 2"/>
    <property type="match status" value="1"/>
</dbReference>
<dbReference type="Gene3D" id="2.60.260.20">
    <property type="entry name" value="Urease metallochaperone UreE, N-terminal domain"/>
    <property type="match status" value="1"/>
</dbReference>
<dbReference type="GO" id="GO:0008270">
    <property type="term" value="F:zinc ion binding"/>
    <property type="evidence" value="ECO:0007669"/>
    <property type="project" value="UniProtKB-KW"/>
</dbReference>
<dbReference type="SUPFAM" id="SSF46565">
    <property type="entry name" value="Chaperone J-domain"/>
    <property type="match status" value="1"/>
</dbReference>
<keyword evidence="3" id="KW-0863">Zinc-finger</keyword>
<feature type="region of interest" description="Disordered" evidence="5">
    <location>
        <begin position="338"/>
        <end position="362"/>
    </location>
</feature>
<dbReference type="CDD" id="cd06257">
    <property type="entry name" value="DnaJ"/>
    <property type="match status" value="1"/>
</dbReference>
<sequence length="416" mass="45695">MVKDTKFYETLGVAPDASESQLKSAYRKGALKYHPDKNPSPEAAEKFKELSHAYEILADSEKRQLYDQYGEEGLEQGGMGGGMNAEDLFSQFFGGGGGFGGMFGGGMRETGPKKARTIHHVHKAEIDLLTALAGGAIYIEHLDERWLTVEIKPGEVISPGEIKVIRGQGMPSYRHHDFGNLYIQFDVKFPEVLPGPDGGAMTDEQKAALESVLPPRSPQNVPPQDAMTEDFTLDKVDPSRESARAQRAAMGEDDDEEMHAGSRLFSSVDLTILTHGKVSSSPWIVAFVDRTCRPETEVWIAASWEHDTPADDSWLPQADDLVRSLMKEISKAEIIPQASSPITASDESTSLPADTNGNGSVDRDQYKKHLMNEKVVLLGAVHSSTVAILERLGLLDPSFVGSDIPYQKYIFDLRNE</sequence>